<dbReference type="InterPro" id="IPR032675">
    <property type="entry name" value="LRR_dom_sf"/>
</dbReference>
<organism evidence="13 14">
    <name type="scientific">Lolium multiflorum</name>
    <name type="common">Italian ryegrass</name>
    <name type="synonym">Lolium perenne subsp. multiflorum</name>
    <dbReference type="NCBI Taxonomy" id="4521"/>
    <lineage>
        <taxon>Eukaryota</taxon>
        <taxon>Viridiplantae</taxon>
        <taxon>Streptophyta</taxon>
        <taxon>Embryophyta</taxon>
        <taxon>Tracheophyta</taxon>
        <taxon>Spermatophyta</taxon>
        <taxon>Magnoliopsida</taxon>
        <taxon>Liliopsida</taxon>
        <taxon>Poales</taxon>
        <taxon>Poaceae</taxon>
        <taxon>BOP clade</taxon>
        <taxon>Pooideae</taxon>
        <taxon>Poodae</taxon>
        <taxon>Poeae</taxon>
        <taxon>Poeae Chloroplast Group 2 (Poeae type)</taxon>
        <taxon>Loliodinae</taxon>
        <taxon>Loliinae</taxon>
        <taxon>Lolium</taxon>
    </lineage>
</organism>
<evidence type="ECO:0000256" key="5">
    <source>
        <dbReference type="ARBA" id="ARBA00022737"/>
    </source>
</evidence>
<evidence type="ECO:0000256" key="6">
    <source>
        <dbReference type="ARBA" id="ARBA00022989"/>
    </source>
</evidence>
<keyword evidence="7 10" id="KW-0472">Membrane</keyword>
<evidence type="ECO:0000256" key="2">
    <source>
        <dbReference type="ARBA" id="ARBA00022614"/>
    </source>
</evidence>
<evidence type="ECO:0000256" key="9">
    <source>
        <dbReference type="SAM" id="MobiDB-lite"/>
    </source>
</evidence>
<dbReference type="InterPro" id="IPR046959">
    <property type="entry name" value="PRK1-6/SRF4-like"/>
</dbReference>
<dbReference type="Pfam" id="PF08263">
    <property type="entry name" value="LRRNT_2"/>
    <property type="match status" value="1"/>
</dbReference>
<keyword evidence="3 10" id="KW-0812">Transmembrane</keyword>
<dbReference type="GO" id="GO:0016020">
    <property type="term" value="C:membrane"/>
    <property type="evidence" value="ECO:0007669"/>
    <property type="project" value="UniProtKB-SubCell"/>
</dbReference>
<dbReference type="Pfam" id="PF00560">
    <property type="entry name" value="LRR_1"/>
    <property type="match status" value="3"/>
</dbReference>
<dbReference type="Proteomes" id="UP001231189">
    <property type="component" value="Unassembled WGS sequence"/>
</dbReference>
<dbReference type="Gene3D" id="1.10.510.10">
    <property type="entry name" value="Transferase(Phosphotransferase) domain 1"/>
    <property type="match status" value="1"/>
</dbReference>
<keyword evidence="6 10" id="KW-1133">Transmembrane helix</keyword>
<evidence type="ECO:0000256" key="8">
    <source>
        <dbReference type="ARBA" id="ARBA00023170"/>
    </source>
</evidence>
<protein>
    <recommendedName>
        <fullName evidence="12">Protein kinase domain-containing protein</fullName>
    </recommendedName>
</protein>
<dbReference type="EMBL" id="JAUUTY010000007">
    <property type="protein sequence ID" value="KAK1611491.1"/>
    <property type="molecule type" value="Genomic_DNA"/>
</dbReference>
<dbReference type="FunFam" id="1.10.510.10:FF:000095">
    <property type="entry name" value="protein STRUBBELIG-RECEPTOR FAMILY 8"/>
    <property type="match status" value="1"/>
</dbReference>
<dbReference type="InterPro" id="IPR011009">
    <property type="entry name" value="Kinase-like_dom_sf"/>
</dbReference>
<dbReference type="PROSITE" id="PS50011">
    <property type="entry name" value="PROTEIN_KINASE_DOM"/>
    <property type="match status" value="1"/>
</dbReference>
<dbReference type="SUPFAM" id="SSF56112">
    <property type="entry name" value="Protein kinase-like (PK-like)"/>
    <property type="match status" value="1"/>
</dbReference>
<feature type="transmembrane region" description="Helical" evidence="10">
    <location>
        <begin position="297"/>
        <end position="320"/>
    </location>
</feature>
<evidence type="ECO:0000313" key="14">
    <source>
        <dbReference type="Proteomes" id="UP001231189"/>
    </source>
</evidence>
<evidence type="ECO:0000256" key="4">
    <source>
        <dbReference type="ARBA" id="ARBA00022729"/>
    </source>
</evidence>
<dbReference type="GO" id="GO:0004672">
    <property type="term" value="F:protein kinase activity"/>
    <property type="evidence" value="ECO:0007669"/>
    <property type="project" value="InterPro"/>
</dbReference>
<keyword evidence="5" id="KW-0677">Repeat</keyword>
<reference evidence="13" key="1">
    <citation type="submission" date="2023-07" db="EMBL/GenBank/DDBJ databases">
        <title>A chromosome-level genome assembly of Lolium multiflorum.</title>
        <authorList>
            <person name="Chen Y."/>
            <person name="Copetti D."/>
            <person name="Kolliker R."/>
            <person name="Studer B."/>
        </authorList>
    </citation>
    <scope>NUCLEOTIDE SEQUENCE</scope>
    <source>
        <strain evidence="13">02402/16</strain>
        <tissue evidence="13">Leaf</tissue>
    </source>
</reference>
<feature type="domain" description="Protein kinase" evidence="12">
    <location>
        <begin position="405"/>
        <end position="683"/>
    </location>
</feature>
<dbReference type="Pfam" id="PF00069">
    <property type="entry name" value="Pkinase"/>
    <property type="match status" value="1"/>
</dbReference>
<dbReference type="PANTHER" id="PTHR48007">
    <property type="entry name" value="LEUCINE-RICH REPEAT RECEPTOR-LIKE PROTEIN KINASE PXC1"/>
    <property type="match status" value="1"/>
</dbReference>
<proteinExistence type="predicted"/>
<keyword evidence="4 11" id="KW-0732">Signal</keyword>
<dbReference type="InterPro" id="IPR001611">
    <property type="entry name" value="Leu-rich_rpt"/>
</dbReference>
<dbReference type="InterPro" id="IPR000719">
    <property type="entry name" value="Prot_kinase_dom"/>
</dbReference>
<accession>A0AAD8QZ66</accession>
<name>A0AAD8QZ66_LOLMU</name>
<dbReference type="PANTHER" id="PTHR48007:SF31">
    <property type="entry name" value="PROTEIN KINASE DOMAIN-CONTAINING PROTEIN"/>
    <property type="match status" value="1"/>
</dbReference>
<evidence type="ECO:0000259" key="12">
    <source>
        <dbReference type="PROSITE" id="PS50011"/>
    </source>
</evidence>
<evidence type="ECO:0000256" key="3">
    <source>
        <dbReference type="ARBA" id="ARBA00022692"/>
    </source>
</evidence>
<dbReference type="GO" id="GO:0005524">
    <property type="term" value="F:ATP binding"/>
    <property type="evidence" value="ECO:0007669"/>
    <property type="project" value="InterPro"/>
</dbReference>
<dbReference type="InterPro" id="IPR013210">
    <property type="entry name" value="LRR_N_plant-typ"/>
</dbReference>
<evidence type="ECO:0000256" key="11">
    <source>
        <dbReference type="SAM" id="SignalP"/>
    </source>
</evidence>
<feature type="region of interest" description="Disordered" evidence="9">
    <location>
        <begin position="250"/>
        <end position="279"/>
    </location>
</feature>
<evidence type="ECO:0000256" key="10">
    <source>
        <dbReference type="SAM" id="Phobius"/>
    </source>
</evidence>
<keyword evidence="8" id="KW-0675">Receptor</keyword>
<comment type="subcellular location">
    <subcellularLocation>
        <location evidence="1">Membrane</location>
    </subcellularLocation>
</comment>
<evidence type="ECO:0000313" key="13">
    <source>
        <dbReference type="EMBL" id="KAK1611491.1"/>
    </source>
</evidence>
<evidence type="ECO:0000256" key="7">
    <source>
        <dbReference type="ARBA" id="ARBA00023136"/>
    </source>
</evidence>
<comment type="caution">
    <text evidence="13">The sequence shown here is derived from an EMBL/GenBank/DDBJ whole genome shotgun (WGS) entry which is preliminary data.</text>
</comment>
<feature type="chain" id="PRO_5041996952" description="Protein kinase domain-containing protein" evidence="11">
    <location>
        <begin position="24"/>
        <end position="714"/>
    </location>
</feature>
<evidence type="ECO:0000256" key="1">
    <source>
        <dbReference type="ARBA" id="ARBA00004370"/>
    </source>
</evidence>
<feature type="signal peptide" evidence="11">
    <location>
        <begin position="1"/>
        <end position="23"/>
    </location>
</feature>
<dbReference type="FunFam" id="3.80.10.10:FF:000062">
    <property type="entry name" value="protein STRUBBELIG-RECEPTOR FAMILY 3"/>
    <property type="match status" value="1"/>
</dbReference>
<dbReference type="Gene3D" id="3.30.200.20">
    <property type="entry name" value="Phosphorylase Kinase, domain 1"/>
    <property type="match status" value="1"/>
</dbReference>
<keyword evidence="14" id="KW-1185">Reference proteome</keyword>
<keyword evidence="2" id="KW-0433">Leucine-rich repeat</keyword>
<sequence length="714" mass="76428">MAALAAAAAWTGLLLALAPVVGADTDAAGVAALGNLYTSWNSPAQLAGWSAAGGGDPCGAAWMGITCSGSAITAINLSGVGLNGTLGYQLSSLVALKTMDLSSNNLHDVIPYQLPPNLIHLNLARNNFSGNIPYSISNMLSLGYLNVSHNSLFQEIGEVFGNLNSLSELDLSFNNMSGNLPISLASLSNLSSLYIQNNQLSGTVSVLGNLSLTTLNIANNNFSGLIPGALSSIPNLIAGGNSFINMPGYPPPIAMPPSQSPLDQPDYPQGPTSFPDRPDPEITIDEGDKKQGRQTGVLVGLVVGSVAAASCVLFALVFCLHSAHKRKDGGTSEPKDFVGALAVNTDRDFNNNIQQNTPVASVLPRSTGTPERVYGINGSPAKKIKVPGAATSYTVASLQVATNSFCQDSLLGEGSLGRVYKANFPNGQVLAVKKIDSASLSLYEEDHFLEVVSSITRLRHPNIVSLTGYCVEHGQRLLVYERITNGTLHDMLHFSDEESKTLTWNARVRIVLGIARALEYLHEVCLPPFVHRNLKSSNILLDEEYSPHLSDCGLAAFSPNPEREVSTEVVGSFGYSAPEFAMSGTYSVQSDVYSFGVVMLELLTGRKPLDRSRERPEQSLVGWATPQLHDIDALAKMVDPSMDGMYPAKSLSRFADIIALCVQPEPEFRPPMSEVVQQLVRLLQRASMLRRQSGDDLGSSYRVMEREGSAWDTL</sequence>
<dbReference type="AlphaFoldDB" id="A0AAD8QZ66"/>
<dbReference type="Gene3D" id="3.80.10.10">
    <property type="entry name" value="Ribonuclease Inhibitor"/>
    <property type="match status" value="1"/>
</dbReference>
<dbReference type="CDD" id="cd14066">
    <property type="entry name" value="STKc_IRAK"/>
    <property type="match status" value="1"/>
</dbReference>
<dbReference type="FunFam" id="3.30.200.20:FF:000125">
    <property type="entry name" value="Protein STRUBBELIG-RECEPTOR FAMILY 8"/>
    <property type="match status" value="1"/>
</dbReference>
<feature type="compositionally biased region" description="Pro residues" evidence="9">
    <location>
        <begin position="250"/>
        <end position="259"/>
    </location>
</feature>
<gene>
    <name evidence="13" type="ORF">QYE76_035164</name>
</gene>
<dbReference type="SUPFAM" id="SSF52058">
    <property type="entry name" value="L domain-like"/>
    <property type="match status" value="1"/>
</dbReference>